<dbReference type="InterPro" id="IPR011990">
    <property type="entry name" value="TPR-like_helical_dom_sf"/>
</dbReference>
<dbReference type="PANTHER" id="PTHR45011:SF1">
    <property type="entry name" value="DAP3-BINDING CELL DEATH ENHANCER 1"/>
    <property type="match status" value="1"/>
</dbReference>
<dbReference type="PANTHER" id="PTHR45011">
    <property type="entry name" value="DAP3-BINDING CELL DEATH ENHANCER 1"/>
    <property type="match status" value="1"/>
</dbReference>
<dbReference type="InterPro" id="IPR052748">
    <property type="entry name" value="ISR_Activator"/>
</dbReference>
<evidence type="ECO:0000313" key="3">
    <source>
        <dbReference type="Proteomes" id="UP000279284"/>
    </source>
</evidence>
<dbReference type="RefSeq" id="WP_085416702.1">
    <property type="nucleotide sequence ID" value="NZ_CAUJPY010000017.1"/>
</dbReference>
<dbReference type="Pfam" id="PF08238">
    <property type="entry name" value="Sel1"/>
    <property type="match status" value="4"/>
</dbReference>
<keyword evidence="1" id="KW-1133">Transmembrane helix</keyword>
<dbReference type="SUPFAM" id="SSF81901">
    <property type="entry name" value="HCP-like"/>
    <property type="match status" value="1"/>
</dbReference>
<accession>A0A448DAX0</accession>
<dbReference type="AlphaFoldDB" id="A0A448DAX0"/>
<gene>
    <name evidence="2" type="ORF">NCTC10296_02216</name>
</gene>
<dbReference type="SMART" id="SM00671">
    <property type="entry name" value="SEL1"/>
    <property type="match status" value="4"/>
</dbReference>
<keyword evidence="1" id="KW-0472">Membrane</keyword>
<keyword evidence="3" id="KW-1185">Reference proteome</keyword>
<keyword evidence="1" id="KW-0812">Transmembrane</keyword>
<reference evidence="2 3" key="1">
    <citation type="submission" date="2018-12" db="EMBL/GenBank/DDBJ databases">
        <authorList>
            <consortium name="Pathogen Informatics"/>
        </authorList>
    </citation>
    <scope>NUCLEOTIDE SEQUENCE [LARGE SCALE GENOMIC DNA]</scope>
    <source>
        <strain evidence="2 3">NCTC10296</strain>
    </source>
</reference>
<sequence>MYPSEPKQKNNNKWLVVAAVVLVLSIAGLIYDNWDVAVVETPPESAPPKQAAAAPVGRPDAAVVKQQKIAPVSLPAPEPESASAVPANNVQQDGEVNAWYAQAQAHMRNKEWDKAFPLWEKAAAKGHVKALNNLAVAYLEGRGVSKDIERGCQLMEHAASKGASAAAWSNLGMCIEDLPSPDYEKAAAAYQKAAHGGMGDAQMALGRMYAVGRGVPQETSFALYWMGMAAGNGYPNALQRLGECFSQRGCSKQYYDPAIGYALQQAAFERSEKSRGILKPFHQWRLRSKALSGLNELEKKHAEEYRAEWAGLGDKQLVEAALLASGAVKPK</sequence>
<evidence type="ECO:0000256" key="1">
    <source>
        <dbReference type="SAM" id="Phobius"/>
    </source>
</evidence>
<dbReference type="OrthoDB" id="9792653at2"/>
<feature type="transmembrane region" description="Helical" evidence="1">
    <location>
        <begin position="12"/>
        <end position="31"/>
    </location>
</feature>
<proteinExistence type="predicted"/>
<protein>
    <submittedName>
        <fullName evidence="2">TPR repeat protein</fullName>
    </submittedName>
</protein>
<dbReference type="EMBL" id="LR134313">
    <property type="protein sequence ID" value="VEF03237.1"/>
    <property type="molecule type" value="Genomic_DNA"/>
</dbReference>
<organism evidence="2 3">
    <name type="scientific">Neisseria canis</name>
    <dbReference type="NCBI Taxonomy" id="493"/>
    <lineage>
        <taxon>Bacteria</taxon>
        <taxon>Pseudomonadati</taxon>
        <taxon>Pseudomonadota</taxon>
        <taxon>Betaproteobacteria</taxon>
        <taxon>Neisseriales</taxon>
        <taxon>Neisseriaceae</taxon>
        <taxon>Neisseria</taxon>
    </lineage>
</organism>
<dbReference type="KEGG" id="nci:NCTC10296_02216"/>
<name>A0A448DAX0_9NEIS</name>
<dbReference type="Gene3D" id="1.25.40.10">
    <property type="entry name" value="Tetratricopeptide repeat domain"/>
    <property type="match status" value="1"/>
</dbReference>
<dbReference type="InterPro" id="IPR006597">
    <property type="entry name" value="Sel1-like"/>
</dbReference>
<dbReference type="Proteomes" id="UP000279284">
    <property type="component" value="Chromosome"/>
</dbReference>
<evidence type="ECO:0000313" key="2">
    <source>
        <dbReference type="EMBL" id="VEF03237.1"/>
    </source>
</evidence>
<dbReference type="STRING" id="493.BWD07_07320"/>